<reference evidence="1 2" key="1">
    <citation type="submission" date="2018-06" db="EMBL/GenBank/DDBJ databases">
        <authorList>
            <consortium name="Pathogen Informatics"/>
            <person name="Doyle S."/>
        </authorList>
    </citation>
    <scope>NUCLEOTIDE SEQUENCE [LARGE SCALE GENOMIC DNA]</scope>
    <source>
        <strain evidence="1 2">NCTC10717</strain>
    </source>
</reference>
<dbReference type="EMBL" id="UHIA01000003">
    <property type="protein sequence ID" value="SUO92091.1"/>
    <property type="molecule type" value="Genomic_DNA"/>
</dbReference>
<dbReference type="RefSeq" id="WP_172459366.1">
    <property type="nucleotide sequence ID" value="NZ_UHIA01000003.1"/>
</dbReference>
<protein>
    <submittedName>
        <fullName evidence="1">Uncharacterized protein</fullName>
    </submittedName>
</protein>
<dbReference type="Proteomes" id="UP000254575">
    <property type="component" value="Unassembled WGS sequence"/>
</dbReference>
<keyword evidence="2" id="KW-1185">Reference proteome</keyword>
<accession>A0A380MK16</accession>
<evidence type="ECO:0000313" key="1">
    <source>
        <dbReference type="EMBL" id="SUO92091.1"/>
    </source>
</evidence>
<gene>
    <name evidence="1" type="ORF">NCTC10717_00384</name>
</gene>
<evidence type="ECO:0000313" key="2">
    <source>
        <dbReference type="Proteomes" id="UP000254575"/>
    </source>
</evidence>
<name>A0A380MK16_9GAMM</name>
<organism evidence="1 2">
    <name type="scientific">Suttonella indologenes</name>
    <dbReference type="NCBI Taxonomy" id="13276"/>
    <lineage>
        <taxon>Bacteria</taxon>
        <taxon>Pseudomonadati</taxon>
        <taxon>Pseudomonadota</taxon>
        <taxon>Gammaproteobacteria</taxon>
        <taxon>Cardiobacteriales</taxon>
        <taxon>Cardiobacteriaceae</taxon>
        <taxon>Suttonella</taxon>
    </lineage>
</organism>
<sequence>MLISLTVDDLLADKNRFKLDTDLSYYNHHRLSVAMQGASYRYVLKFEDFAG</sequence>
<proteinExistence type="predicted"/>
<dbReference type="AlphaFoldDB" id="A0A380MK16"/>